<dbReference type="PANTHER" id="PTHR43420">
    <property type="entry name" value="ACETYLTRANSFERASE"/>
    <property type="match status" value="1"/>
</dbReference>
<feature type="domain" description="N-acetyltransferase" evidence="5">
    <location>
        <begin position="12"/>
        <end position="158"/>
    </location>
</feature>
<evidence type="ECO:0000256" key="3">
    <source>
        <dbReference type="ARBA" id="ARBA00022679"/>
    </source>
</evidence>
<comment type="caution">
    <text evidence="6">The sequence shown here is derived from an EMBL/GenBank/DDBJ whole genome shotgun (WGS) entry which is preliminary data.</text>
</comment>
<organism evidence="6 7">
    <name type="scientific">Acetonema longum DSM 6540</name>
    <dbReference type="NCBI Taxonomy" id="1009370"/>
    <lineage>
        <taxon>Bacteria</taxon>
        <taxon>Bacillati</taxon>
        <taxon>Bacillota</taxon>
        <taxon>Negativicutes</taxon>
        <taxon>Acetonemataceae</taxon>
        <taxon>Acetonema</taxon>
    </lineage>
</organism>
<dbReference type="CDD" id="cd04301">
    <property type="entry name" value="NAT_SF"/>
    <property type="match status" value="1"/>
</dbReference>
<evidence type="ECO:0000256" key="4">
    <source>
        <dbReference type="ARBA" id="ARBA00023315"/>
    </source>
</evidence>
<keyword evidence="7" id="KW-1185">Reference proteome</keyword>
<evidence type="ECO:0000259" key="5">
    <source>
        <dbReference type="PROSITE" id="PS51186"/>
    </source>
</evidence>
<dbReference type="STRING" id="1009370.ALO_08735"/>
<keyword evidence="4" id="KW-0012">Acyltransferase</keyword>
<accession>F7NI49</accession>
<evidence type="ECO:0000313" key="7">
    <source>
        <dbReference type="Proteomes" id="UP000003240"/>
    </source>
</evidence>
<dbReference type="Gene3D" id="3.40.630.30">
    <property type="match status" value="1"/>
</dbReference>
<name>F7NI49_9FIRM</name>
<reference evidence="6 7" key="1">
    <citation type="journal article" date="2011" name="EMBO J.">
        <title>Structural diversity of bacterial flagellar motors.</title>
        <authorList>
            <person name="Chen S."/>
            <person name="Beeby M."/>
            <person name="Murphy G.E."/>
            <person name="Leadbetter J.R."/>
            <person name="Hendrixson D.R."/>
            <person name="Briegel A."/>
            <person name="Li Z."/>
            <person name="Shi J."/>
            <person name="Tocheva E.I."/>
            <person name="Muller A."/>
            <person name="Dobro M.J."/>
            <person name="Jensen G.J."/>
        </authorList>
    </citation>
    <scope>NUCLEOTIDE SEQUENCE [LARGE SCALE GENOMIC DNA]</scope>
    <source>
        <strain evidence="6 7">DSM 6540</strain>
    </source>
</reference>
<dbReference type="InterPro" id="IPR000182">
    <property type="entry name" value="GNAT_dom"/>
</dbReference>
<dbReference type="eggNOG" id="COG0456">
    <property type="taxonomic scope" value="Bacteria"/>
</dbReference>
<dbReference type="Proteomes" id="UP000003240">
    <property type="component" value="Unassembled WGS sequence"/>
</dbReference>
<dbReference type="NCBIfam" id="TIGR01575">
    <property type="entry name" value="rimI"/>
    <property type="match status" value="1"/>
</dbReference>
<proteinExistence type="inferred from homology"/>
<sequence length="162" mass="18457">MGEETGQREAGLIFRWMGLDDIDVIVTLEQACFSTPWSRATFEEELNYNDLAHYLIAEWQGHIVGYAGIWVVCNEAHVMNVAIAPAYQGKGWGRRMMLALICRAQILGAESMTLEVRVSNQTARSLYAKMGFVEYGIRPGYYSEPKEDALLLWLKSFEQLRL</sequence>
<dbReference type="Pfam" id="PF00583">
    <property type="entry name" value="Acetyltransf_1"/>
    <property type="match status" value="1"/>
</dbReference>
<dbReference type="InterPro" id="IPR016181">
    <property type="entry name" value="Acyl_CoA_acyltransferase"/>
</dbReference>
<dbReference type="InterPro" id="IPR006464">
    <property type="entry name" value="AcTrfase_RimI/Ard1"/>
</dbReference>
<gene>
    <name evidence="6" type="ORF">ALO_08735</name>
</gene>
<protein>
    <submittedName>
        <fullName evidence="6">Ribosomal-protein-alanine acetyltransferase</fullName>
    </submittedName>
</protein>
<dbReference type="GO" id="GO:0008080">
    <property type="term" value="F:N-acetyltransferase activity"/>
    <property type="evidence" value="ECO:0007669"/>
    <property type="project" value="InterPro"/>
</dbReference>
<dbReference type="RefSeq" id="WP_004094738.1">
    <property type="nucleotide sequence ID" value="NZ_AFGF01000066.1"/>
</dbReference>
<dbReference type="InterPro" id="IPR050680">
    <property type="entry name" value="YpeA/RimI_acetyltransf"/>
</dbReference>
<dbReference type="PANTHER" id="PTHR43420:SF44">
    <property type="entry name" value="ACETYLTRANSFERASE YPEA"/>
    <property type="match status" value="1"/>
</dbReference>
<dbReference type="PROSITE" id="PS51186">
    <property type="entry name" value="GNAT"/>
    <property type="match status" value="1"/>
</dbReference>
<evidence type="ECO:0000313" key="6">
    <source>
        <dbReference type="EMBL" id="EGO64281.1"/>
    </source>
</evidence>
<evidence type="ECO:0000256" key="1">
    <source>
        <dbReference type="ARBA" id="ARBA00005395"/>
    </source>
</evidence>
<dbReference type="SUPFAM" id="SSF55729">
    <property type="entry name" value="Acyl-CoA N-acyltransferases (Nat)"/>
    <property type="match status" value="1"/>
</dbReference>
<evidence type="ECO:0000256" key="2">
    <source>
        <dbReference type="ARBA" id="ARBA00022490"/>
    </source>
</evidence>
<keyword evidence="3 6" id="KW-0808">Transferase</keyword>
<comment type="similarity">
    <text evidence="1">Belongs to the acetyltransferase family. RimI subfamily.</text>
</comment>
<dbReference type="EMBL" id="AFGF01000066">
    <property type="protein sequence ID" value="EGO64281.1"/>
    <property type="molecule type" value="Genomic_DNA"/>
</dbReference>
<dbReference type="AlphaFoldDB" id="F7NI49"/>
<keyword evidence="2" id="KW-0963">Cytoplasm</keyword>
<dbReference type="OrthoDB" id="9794566at2"/>